<evidence type="ECO:0000256" key="13">
    <source>
        <dbReference type="SAM" id="MobiDB-lite"/>
    </source>
</evidence>
<dbReference type="Gene3D" id="3.30.40.10">
    <property type="entry name" value="Zinc/RING finger domain, C3HC4 (zinc finger)"/>
    <property type="match status" value="1"/>
</dbReference>
<keyword evidence="16" id="KW-1185">Reference proteome</keyword>
<proteinExistence type="predicted"/>
<evidence type="ECO:0000256" key="9">
    <source>
        <dbReference type="ARBA" id="ARBA00022786"/>
    </source>
</evidence>
<evidence type="ECO:0000256" key="10">
    <source>
        <dbReference type="ARBA" id="ARBA00022833"/>
    </source>
</evidence>
<keyword evidence="11 14" id="KW-1133">Transmembrane helix</keyword>
<dbReference type="OrthoDB" id="264354at2759"/>
<feature type="compositionally biased region" description="Polar residues" evidence="13">
    <location>
        <begin position="98"/>
        <end position="108"/>
    </location>
</feature>
<keyword evidence="6 14" id="KW-0812">Transmembrane</keyword>
<keyword evidence="9" id="KW-0833">Ubl conjugation pathway</keyword>
<evidence type="ECO:0000256" key="14">
    <source>
        <dbReference type="SAM" id="Phobius"/>
    </source>
</evidence>
<dbReference type="InterPro" id="IPR013083">
    <property type="entry name" value="Znf_RING/FYVE/PHD"/>
</dbReference>
<keyword evidence="10" id="KW-0862">Zinc</keyword>
<dbReference type="GO" id="GO:0012505">
    <property type="term" value="C:endomembrane system"/>
    <property type="evidence" value="ECO:0007669"/>
    <property type="project" value="UniProtKB-SubCell"/>
</dbReference>
<dbReference type="RefSeq" id="XP_028262542.1">
    <property type="nucleotide sequence ID" value="XM_028406741.1"/>
</dbReference>
<feature type="region of interest" description="Disordered" evidence="13">
    <location>
        <begin position="54"/>
        <end position="109"/>
    </location>
</feature>
<evidence type="ECO:0000256" key="12">
    <source>
        <dbReference type="ARBA" id="ARBA00023136"/>
    </source>
</evidence>
<comment type="catalytic activity">
    <reaction evidence="1">
        <text>S-ubiquitinyl-[E2 ubiquitin-conjugating enzyme]-L-cysteine + [acceptor protein]-L-lysine = [E2 ubiquitin-conjugating enzyme]-L-cysteine + N(6)-ubiquitinyl-[acceptor protein]-L-lysine.</text>
        <dbReference type="EC" id="2.3.2.27"/>
    </reaction>
</comment>
<dbReference type="GO" id="GO:0016567">
    <property type="term" value="P:protein ubiquitination"/>
    <property type="evidence" value="ECO:0007669"/>
    <property type="project" value="UniProtKB-UniPathway"/>
</dbReference>
<accession>A0A6P7IHY0</accession>
<dbReference type="InterPro" id="IPR046356">
    <property type="entry name" value="MARCHF4/9/11"/>
</dbReference>
<dbReference type="GO" id="GO:0008270">
    <property type="term" value="F:zinc ion binding"/>
    <property type="evidence" value="ECO:0007669"/>
    <property type="project" value="UniProtKB-KW"/>
</dbReference>
<reference evidence="17" key="1">
    <citation type="submission" date="2025-08" db="UniProtKB">
        <authorList>
            <consortium name="RefSeq"/>
        </authorList>
    </citation>
    <scope>IDENTIFICATION</scope>
</reference>
<comment type="pathway">
    <text evidence="3">Protein modification; protein ubiquitination.</text>
</comment>
<dbReference type="GeneID" id="114436468"/>
<keyword evidence="8" id="KW-0863">Zinc-finger</keyword>
<feature type="transmembrane region" description="Helical" evidence="14">
    <location>
        <begin position="220"/>
        <end position="241"/>
    </location>
</feature>
<dbReference type="SUPFAM" id="SSF57850">
    <property type="entry name" value="RING/U-box"/>
    <property type="match status" value="1"/>
</dbReference>
<dbReference type="Pfam" id="PF12906">
    <property type="entry name" value="RINGv"/>
    <property type="match status" value="1"/>
</dbReference>
<name>A0A6P7IHY0_9TELE</name>
<dbReference type="InParanoid" id="A0A6P7IHY0"/>
<evidence type="ECO:0000313" key="16">
    <source>
        <dbReference type="Proteomes" id="UP000515145"/>
    </source>
</evidence>
<evidence type="ECO:0000256" key="2">
    <source>
        <dbReference type="ARBA" id="ARBA00004127"/>
    </source>
</evidence>
<feature type="domain" description="RING-CH-type" evidence="15">
    <location>
        <begin position="104"/>
        <end position="164"/>
    </location>
</feature>
<feature type="compositionally biased region" description="Acidic residues" evidence="13">
    <location>
        <begin position="81"/>
        <end position="93"/>
    </location>
</feature>
<dbReference type="AlphaFoldDB" id="A0A6P7IHY0"/>
<evidence type="ECO:0000256" key="8">
    <source>
        <dbReference type="ARBA" id="ARBA00022771"/>
    </source>
</evidence>
<organism evidence="16 17">
    <name type="scientific">Parambassis ranga</name>
    <name type="common">Indian glassy fish</name>
    <dbReference type="NCBI Taxonomy" id="210632"/>
    <lineage>
        <taxon>Eukaryota</taxon>
        <taxon>Metazoa</taxon>
        <taxon>Chordata</taxon>
        <taxon>Craniata</taxon>
        <taxon>Vertebrata</taxon>
        <taxon>Euteleostomi</taxon>
        <taxon>Actinopterygii</taxon>
        <taxon>Neopterygii</taxon>
        <taxon>Teleostei</taxon>
        <taxon>Neoteleostei</taxon>
        <taxon>Acanthomorphata</taxon>
        <taxon>Ovalentaria</taxon>
        <taxon>Ambassidae</taxon>
        <taxon>Parambassis</taxon>
    </lineage>
</organism>
<evidence type="ECO:0000256" key="1">
    <source>
        <dbReference type="ARBA" id="ARBA00000900"/>
    </source>
</evidence>
<dbReference type="PANTHER" id="PTHR46053:SF4">
    <property type="entry name" value="E3 UBIQUITIN-PROTEIN LIGASE MARCHF9"/>
    <property type="match status" value="1"/>
</dbReference>
<dbReference type="UniPathway" id="UPA00143"/>
<evidence type="ECO:0000259" key="15">
    <source>
        <dbReference type="PROSITE" id="PS51292"/>
    </source>
</evidence>
<evidence type="ECO:0000256" key="6">
    <source>
        <dbReference type="ARBA" id="ARBA00022692"/>
    </source>
</evidence>
<dbReference type="InterPro" id="IPR047904">
    <property type="entry name" value="MARCHF9_RING_CH-C4HC3"/>
</dbReference>
<evidence type="ECO:0000256" key="7">
    <source>
        <dbReference type="ARBA" id="ARBA00022723"/>
    </source>
</evidence>
<feature type="compositionally biased region" description="Basic and acidic residues" evidence="13">
    <location>
        <begin position="63"/>
        <end position="76"/>
    </location>
</feature>
<keyword evidence="7" id="KW-0479">Metal-binding</keyword>
<dbReference type="SMART" id="SM00744">
    <property type="entry name" value="RINGv"/>
    <property type="match status" value="1"/>
</dbReference>
<comment type="subcellular location">
    <subcellularLocation>
        <location evidence="2">Endomembrane system</location>
        <topology evidence="2">Multi-pass membrane protein</topology>
    </subcellularLocation>
</comment>
<dbReference type="GO" id="GO:0061630">
    <property type="term" value="F:ubiquitin protein ligase activity"/>
    <property type="evidence" value="ECO:0007669"/>
    <property type="project" value="UniProtKB-EC"/>
</dbReference>
<protein>
    <recommendedName>
        <fullName evidence="4">RING-type E3 ubiquitin transferase</fullName>
        <ecNumber evidence="4">2.3.2.27</ecNumber>
    </recommendedName>
</protein>
<evidence type="ECO:0000256" key="11">
    <source>
        <dbReference type="ARBA" id="ARBA00022989"/>
    </source>
</evidence>
<evidence type="ECO:0000256" key="5">
    <source>
        <dbReference type="ARBA" id="ARBA00022679"/>
    </source>
</evidence>
<dbReference type="PANTHER" id="PTHR46053">
    <property type="entry name" value="E3 UBIQUITIN-PROTEIN LIGASE MARCH4-LIKE"/>
    <property type="match status" value="1"/>
</dbReference>
<keyword evidence="5" id="KW-0808">Transferase</keyword>
<gene>
    <name evidence="17" type="primary">LOC114436468</name>
</gene>
<dbReference type="Proteomes" id="UP000515145">
    <property type="component" value="Chromosome 5"/>
</dbReference>
<dbReference type="PROSITE" id="PS51292">
    <property type="entry name" value="ZF_RING_CH"/>
    <property type="match status" value="1"/>
</dbReference>
<dbReference type="EC" id="2.3.2.27" evidence="4"/>
<dbReference type="InterPro" id="IPR011016">
    <property type="entry name" value="Znf_RING-CH"/>
</dbReference>
<keyword evidence="12 14" id="KW-0472">Membrane</keyword>
<evidence type="ECO:0000256" key="4">
    <source>
        <dbReference type="ARBA" id="ARBA00012483"/>
    </source>
</evidence>
<sequence>MFKYRIRMFFNELKVLLLMRPGSSRRTDTGTDPDTQTRMRGLAIGGCGCSHRDDDEEYYGSDPRPRSLTFEDKDGAKPQGGDEEGEGGGEGEGLEATSLPSLSESGMRSPQCRICFQGPEKGELLSPCRCDGSVRCTHQSCLIRWISERGSWSCELCYFKYQVLAISTKNPLQWQAISLTVIERVQIAAIILGSLFLIASISWLVWSSLSPSAKWQRQDLLFQICYGMYGFMDIVCIGLIIHEGSSVYRIFKRWQAVNQQWKVLNYEKAKDLGDPISTSKGTGRIVRDSPHAVTDGSQRASRHVRTILNHHCGYTILHILSQLRPNNLHRTNHEVVMRVTTV</sequence>
<dbReference type="CDD" id="cd16811">
    <property type="entry name" value="RING_CH-C4HC3_MARCH4_9"/>
    <property type="match status" value="1"/>
</dbReference>
<evidence type="ECO:0000313" key="17">
    <source>
        <dbReference type="RefSeq" id="XP_028262542.1"/>
    </source>
</evidence>
<feature type="transmembrane region" description="Helical" evidence="14">
    <location>
        <begin position="187"/>
        <end position="208"/>
    </location>
</feature>
<evidence type="ECO:0000256" key="3">
    <source>
        <dbReference type="ARBA" id="ARBA00004906"/>
    </source>
</evidence>